<sequence length="124" mass="14365">MPIITQHDLVIPYPKKIELSIQFDYAIVDIHNSFDYLEELWEDIVTTISNAITDRGITILEGTTDIKDDYTIIAYNVVILAVPPYINFSFIHDELTANELPHQLLLTTPNHYNNEEYDILLETK</sequence>
<comment type="caution">
    <text evidence="1">The sequence shown here is derived from an EMBL/GenBank/DDBJ whole genome shotgun (WGS) entry which is preliminary data.</text>
</comment>
<protein>
    <submittedName>
        <fullName evidence="1">Uncharacterized protein</fullName>
    </submittedName>
</protein>
<organism evidence="1 2">
    <name type="scientific">Myroides marinus</name>
    <dbReference type="NCBI Taxonomy" id="703342"/>
    <lineage>
        <taxon>Bacteria</taxon>
        <taxon>Pseudomonadati</taxon>
        <taxon>Bacteroidota</taxon>
        <taxon>Flavobacteriia</taxon>
        <taxon>Flavobacteriales</taxon>
        <taxon>Flavobacteriaceae</taxon>
        <taxon>Myroides</taxon>
    </lineage>
</organism>
<reference evidence="1 2" key="1">
    <citation type="submission" date="2016-01" db="EMBL/GenBank/DDBJ databases">
        <title>Whole genome sequencing of Myroides marinus L41.</title>
        <authorList>
            <person name="Hong K.W."/>
        </authorList>
    </citation>
    <scope>NUCLEOTIDE SEQUENCE [LARGE SCALE GENOMIC DNA]</scope>
    <source>
        <strain evidence="1 2">L41</strain>
    </source>
</reference>
<dbReference type="RefSeq" id="WP_038986367.1">
    <property type="nucleotide sequence ID" value="NZ_JACAJN010000030.1"/>
</dbReference>
<proteinExistence type="predicted"/>
<keyword evidence="2" id="KW-1185">Reference proteome</keyword>
<evidence type="ECO:0000313" key="2">
    <source>
        <dbReference type="Proteomes" id="UP000076630"/>
    </source>
</evidence>
<evidence type="ECO:0000313" key="1">
    <source>
        <dbReference type="EMBL" id="KZE83895.1"/>
    </source>
</evidence>
<gene>
    <name evidence="1" type="ORF">AV926_03045</name>
</gene>
<dbReference type="Proteomes" id="UP000076630">
    <property type="component" value="Unassembled WGS sequence"/>
</dbReference>
<dbReference type="AlphaFoldDB" id="A0A164AI22"/>
<dbReference type="EMBL" id="LQNU01000033">
    <property type="protein sequence ID" value="KZE83895.1"/>
    <property type="molecule type" value="Genomic_DNA"/>
</dbReference>
<dbReference type="OrthoDB" id="1451158at2"/>
<name>A0A164AI22_9FLAO</name>
<accession>A0A164AI22</accession>